<dbReference type="CDD" id="cd00093">
    <property type="entry name" value="HTH_XRE"/>
    <property type="match status" value="1"/>
</dbReference>
<dbReference type="Pfam" id="PF01381">
    <property type="entry name" value="HTH_3"/>
    <property type="match status" value="1"/>
</dbReference>
<dbReference type="HOGENOM" id="CLU_1113915_0_0_2"/>
<dbReference type="Pfam" id="PF26553">
    <property type="entry name" value="PDDEXK_19"/>
    <property type="match status" value="1"/>
</dbReference>
<dbReference type="STRING" id="397948.Cmaq_1687"/>
<evidence type="ECO:0000259" key="1">
    <source>
        <dbReference type="PROSITE" id="PS50943"/>
    </source>
</evidence>
<dbReference type="KEGG" id="cma:Cmaq_1687"/>
<dbReference type="Gene3D" id="1.10.260.40">
    <property type="entry name" value="lambda repressor-like DNA-binding domains"/>
    <property type="match status" value="1"/>
</dbReference>
<gene>
    <name evidence="2" type="ordered locus">Cmaq_1687</name>
</gene>
<evidence type="ECO:0000313" key="2">
    <source>
        <dbReference type="EMBL" id="ABW02510.1"/>
    </source>
</evidence>
<sequence>MLRRRDEHLMDYVTEELEKAGAKSVVIDKDDYSYTIVASVNKDGLGKMVLKISSDSSTIPRSHIVDLLIMHRVFKAKPILVDESRRNEELQDGVLYEHSGIPQLNPSTFRDLLKGKPLLFKNEGGVVKVRIKGWLLRELRMRYGLSLGDLAELLSVSRKAVYEYERGTIDVSAEKAQLLIELFGEEIVDSWDLSVKDPDQKIMERRVELGDVLNLKVKESYLLVHTHGKYATVTDKGNVLLGSENSREAEEVSSILGARYIRIQ</sequence>
<dbReference type="SMART" id="SM00530">
    <property type="entry name" value="HTH_XRE"/>
    <property type="match status" value="1"/>
</dbReference>
<proteinExistence type="predicted"/>
<dbReference type="InterPro" id="IPR059051">
    <property type="entry name" value="MTH_967_PDDEXK"/>
</dbReference>
<feature type="domain" description="HTH cro/C1-type" evidence="1">
    <location>
        <begin position="136"/>
        <end position="190"/>
    </location>
</feature>
<accession>A8MAD3</accession>
<reference evidence="2 3" key="1">
    <citation type="submission" date="2007-10" db="EMBL/GenBank/DDBJ databases">
        <title>Complete sequence of Caldivirga maquilingensis IC-167.</title>
        <authorList>
            <consortium name="US DOE Joint Genome Institute"/>
            <person name="Copeland A."/>
            <person name="Lucas S."/>
            <person name="Lapidus A."/>
            <person name="Barry K."/>
            <person name="Glavina del Rio T."/>
            <person name="Dalin E."/>
            <person name="Tice H."/>
            <person name="Pitluck S."/>
            <person name="Saunders E."/>
            <person name="Brettin T."/>
            <person name="Bruce D."/>
            <person name="Detter J.C."/>
            <person name="Han C."/>
            <person name="Schmutz J."/>
            <person name="Larimer F."/>
            <person name="Land M."/>
            <person name="Hauser L."/>
            <person name="Kyrpides N."/>
            <person name="Ivanova N."/>
            <person name="Biddle J.F."/>
            <person name="Zhang Z."/>
            <person name="Fitz-Gibbon S.T."/>
            <person name="Lowe T.M."/>
            <person name="Saltikov C."/>
            <person name="House C.H."/>
            <person name="Richardson P."/>
        </authorList>
    </citation>
    <scope>NUCLEOTIDE SEQUENCE [LARGE SCALE GENOMIC DNA]</scope>
    <source>
        <strain evidence="3">ATCC 700844 / DSM 13496 / JCM 10307 / IC-167</strain>
    </source>
</reference>
<evidence type="ECO:0000313" key="3">
    <source>
        <dbReference type="Proteomes" id="UP000001137"/>
    </source>
</evidence>
<keyword evidence="3" id="KW-1185">Reference proteome</keyword>
<dbReference type="InterPro" id="IPR010982">
    <property type="entry name" value="Lambda_DNA-bd_dom_sf"/>
</dbReference>
<dbReference type="AlphaFoldDB" id="A8MAD3"/>
<dbReference type="InterPro" id="IPR001387">
    <property type="entry name" value="Cro/C1-type_HTH"/>
</dbReference>
<dbReference type="Proteomes" id="UP000001137">
    <property type="component" value="Chromosome"/>
</dbReference>
<dbReference type="eggNOG" id="arCOG04152">
    <property type="taxonomic scope" value="Archaea"/>
</dbReference>
<dbReference type="PROSITE" id="PS50943">
    <property type="entry name" value="HTH_CROC1"/>
    <property type="match status" value="1"/>
</dbReference>
<protein>
    <submittedName>
        <fullName evidence="2">Helix-turn-helix domain protein</fullName>
    </submittedName>
</protein>
<dbReference type="EMBL" id="CP000852">
    <property type="protein sequence ID" value="ABW02510.1"/>
    <property type="molecule type" value="Genomic_DNA"/>
</dbReference>
<dbReference type="SUPFAM" id="SSF47413">
    <property type="entry name" value="lambda repressor-like DNA-binding domains"/>
    <property type="match status" value="1"/>
</dbReference>
<organism evidence="2 3">
    <name type="scientific">Caldivirga maquilingensis (strain ATCC 700844 / DSM 13496 / JCM 10307 / IC-167)</name>
    <dbReference type="NCBI Taxonomy" id="397948"/>
    <lineage>
        <taxon>Archaea</taxon>
        <taxon>Thermoproteota</taxon>
        <taxon>Thermoprotei</taxon>
        <taxon>Thermoproteales</taxon>
        <taxon>Thermoproteaceae</taxon>
        <taxon>Caldivirga</taxon>
    </lineage>
</organism>
<name>A8MAD3_CALMQ</name>
<dbReference type="GO" id="GO:0003677">
    <property type="term" value="F:DNA binding"/>
    <property type="evidence" value="ECO:0007669"/>
    <property type="project" value="InterPro"/>
</dbReference>